<feature type="region of interest" description="Disordered" evidence="1">
    <location>
        <begin position="46"/>
        <end position="80"/>
    </location>
</feature>
<reference evidence="2" key="1">
    <citation type="submission" date="2020-01" db="EMBL/GenBank/DDBJ databases">
        <authorList>
            <consortium name="DOE Joint Genome Institute"/>
            <person name="Haridas S."/>
            <person name="Albert R."/>
            <person name="Binder M."/>
            <person name="Bloem J."/>
            <person name="Labutti K."/>
            <person name="Salamov A."/>
            <person name="Andreopoulos B."/>
            <person name="Baker S.E."/>
            <person name="Barry K."/>
            <person name="Bills G."/>
            <person name="Bluhm B.H."/>
            <person name="Cannon C."/>
            <person name="Castanera R."/>
            <person name="Culley D.E."/>
            <person name="Daum C."/>
            <person name="Ezra D."/>
            <person name="Gonzalez J.B."/>
            <person name="Henrissat B."/>
            <person name="Kuo A."/>
            <person name="Liang C."/>
            <person name="Lipzen A."/>
            <person name="Lutzoni F."/>
            <person name="Magnuson J."/>
            <person name="Mondo S."/>
            <person name="Nolan M."/>
            <person name="Ohm R."/>
            <person name="Pangilinan J."/>
            <person name="Park H.-J."/>
            <person name="Ramirez L."/>
            <person name="Alfaro M."/>
            <person name="Sun H."/>
            <person name="Tritt A."/>
            <person name="Yoshinaga Y."/>
            <person name="Zwiers L.-H."/>
            <person name="Turgeon B.G."/>
            <person name="Goodwin S.B."/>
            <person name="Spatafora J.W."/>
            <person name="Crous P.W."/>
            <person name="Grigoriev I.V."/>
        </authorList>
    </citation>
    <scope>NUCLEOTIDE SEQUENCE</scope>
    <source>
        <strain evidence="2">P77</strain>
    </source>
</reference>
<evidence type="ECO:0000256" key="1">
    <source>
        <dbReference type="SAM" id="MobiDB-lite"/>
    </source>
</evidence>
<feature type="compositionally biased region" description="Low complexity" evidence="1">
    <location>
        <begin position="64"/>
        <end position="80"/>
    </location>
</feature>
<evidence type="ECO:0000313" key="3">
    <source>
        <dbReference type="Proteomes" id="UP000800040"/>
    </source>
</evidence>
<dbReference type="EMBL" id="ML975267">
    <property type="protein sequence ID" value="KAF1836940.1"/>
    <property type="molecule type" value="Genomic_DNA"/>
</dbReference>
<protein>
    <submittedName>
        <fullName evidence="2">Uncharacterized protein</fullName>
    </submittedName>
</protein>
<evidence type="ECO:0000313" key="2">
    <source>
        <dbReference type="EMBL" id="KAF1836940.1"/>
    </source>
</evidence>
<sequence>MQSAVSKRVLSTLASKIHPQLPLSPRESQQLLSLLTSSFRAHLDREHPLSAPDASQPRPARRPSTSNGQAGSSSSRATSSYASATRHIDSILTNPLFAVKPHRRGSDSAAVHVLRDPMTWFVNEIAAGTATLPKAAMCLDVLEKSAKPTPSMPLDGKSSAGTIVEWLRSSGLDTSKQFLDMCVGSGQGTIFLHKLVTLLLAEGETDALWRWFARSSYQRVKDTGLDISKAASFRQQLLLRMVSIKANTDLHRGLATFMQAFRLIEDAGNKPAFKLMRPSGGHLVDRIVSSTGHTLEPELYQSFLLSSRHWLEDWHQAVESMLWLHHPSESSPFPGLRLIRDPAGAITFVKSSTSRRRFIVQLSLGVARQLLEQEKFAEAQVVMQFTQEHFADIVLPNLPVPEQQTSHAQRLRKERENMELLDRLIPT</sequence>
<keyword evidence="3" id="KW-1185">Reference proteome</keyword>
<dbReference type="OrthoDB" id="5424391at2759"/>
<organism evidence="2 3">
    <name type="scientific">Decorospora gaudefroyi</name>
    <dbReference type="NCBI Taxonomy" id="184978"/>
    <lineage>
        <taxon>Eukaryota</taxon>
        <taxon>Fungi</taxon>
        <taxon>Dikarya</taxon>
        <taxon>Ascomycota</taxon>
        <taxon>Pezizomycotina</taxon>
        <taxon>Dothideomycetes</taxon>
        <taxon>Pleosporomycetidae</taxon>
        <taxon>Pleosporales</taxon>
        <taxon>Pleosporineae</taxon>
        <taxon>Pleosporaceae</taxon>
        <taxon>Decorospora</taxon>
    </lineage>
</organism>
<accession>A0A6A5KLG0</accession>
<name>A0A6A5KLG0_9PLEO</name>
<proteinExistence type="predicted"/>
<gene>
    <name evidence="2" type="ORF">BDW02DRAFT_195506</name>
</gene>
<dbReference type="Proteomes" id="UP000800040">
    <property type="component" value="Unassembled WGS sequence"/>
</dbReference>
<dbReference type="AlphaFoldDB" id="A0A6A5KLG0"/>